<feature type="chain" id="PRO_5012252277" evidence="1">
    <location>
        <begin position="24"/>
        <end position="146"/>
    </location>
</feature>
<sequence length="146" mass="15570">MKARVIGISAFVAMMGFASAALAGPPVAITVKNQSPDAAEYYRIGDQAEETYQNASPKPDDVIESFDEDNYGVQSPLSPDVNYARVYYSANGTTCNFFTSYVALPGPGSSTFPNWNVDATPASNCTATIIDTDSLTGAWSVEFVID</sequence>
<protein>
    <submittedName>
        <fullName evidence="2">Uncharacterized protein</fullName>
    </submittedName>
</protein>
<dbReference type="AlphaFoldDB" id="A0A1M7I6T3"/>
<proteinExistence type="predicted"/>
<accession>A0A1M7I6T3</accession>
<evidence type="ECO:0000313" key="2">
    <source>
        <dbReference type="EMBL" id="SHM36395.1"/>
    </source>
</evidence>
<name>A0A1M7I6T3_9GAMM</name>
<gene>
    <name evidence="2" type="ORF">SAMN05878437_2586</name>
</gene>
<keyword evidence="3" id="KW-1185">Reference proteome</keyword>
<keyword evidence="1" id="KW-0732">Signal</keyword>
<reference evidence="2 3" key="1">
    <citation type="submission" date="2016-11" db="EMBL/GenBank/DDBJ databases">
        <authorList>
            <person name="Jaros S."/>
            <person name="Januszkiewicz K."/>
            <person name="Wedrychowicz H."/>
        </authorList>
    </citation>
    <scope>NUCLEOTIDE SEQUENCE [LARGE SCALE GENOMIC DNA]</scope>
    <source>
        <strain evidence="2 3">ACAM 12</strain>
    </source>
</reference>
<evidence type="ECO:0000313" key="3">
    <source>
        <dbReference type="Proteomes" id="UP000190911"/>
    </source>
</evidence>
<evidence type="ECO:0000256" key="1">
    <source>
        <dbReference type="SAM" id="SignalP"/>
    </source>
</evidence>
<organism evidence="2 3">
    <name type="scientific">Vreelandella subglaciescola</name>
    <dbReference type="NCBI Taxonomy" id="29571"/>
    <lineage>
        <taxon>Bacteria</taxon>
        <taxon>Pseudomonadati</taxon>
        <taxon>Pseudomonadota</taxon>
        <taxon>Gammaproteobacteria</taxon>
        <taxon>Oceanospirillales</taxon>
        <taxon>Halomonadaceae</taxon>
        <taxon>Vreelandella</taxon>
    </lineage>
</organism>
<dbReference type="Proteomes" id="UP000190911">
    <property type="component" value="Chromosome I"/>
</dbReference>
<feature type="signal peptide" evidence="1">
    <location>
        <begin position="1"/>
        <end position="23"/>
    </location>
</feature>
<dbReference type="EMBL" id="LT670847">
    <property type="protein sequence ID" value="SHM36395.1"/>
    <property type="molecule type" value="Genomic_DNA"/>
</dbReference>
<dbReference type="OrthoDB" id="8593804at2"/>
<dbReference type="InParanoid" id="A0A1M7I6T3"/>